<keyword evidence="3" id="KW-0813">Transport</keyword>
<comment type="caution">
    <text evidence="15">The sequence shown here is derived from an EMBL/GenBank/DDBJ whole genome shotgun (WGS) entry which is preliminary data.</text>
</comment>
<keyword evidence="8" id="KW-0249">Electron transport</keyword>
<evidence type="ECO:0000313" key="16">
    <source>
        <dbReference type="Proteomes" id="UP000017819"/>
    </source>
</evidence>
<organism evidence="15 16">
    <name type="scientific">Lutibaculum baratangense AMV1</name>
    <dbReference type="NCBI Taxonomy" id="631454"/>
    <lineage>
        <taxon>Bacteria</taxon>
        <taxon>Pseudomonadati</taxon>
        <taxon>Pseudomonadota</taxon>
        <taxon>Alphaproteobacteria</taxon>
        <taxon>Hyphomicrobiales</taxon>
        <taxon>Tepidamorphaceae</taxon>
        <taxon>Lutibaculum</taxon>
    </lineage>
</organism>
<evidence type="ECO:0000256" key="2">
    <source>
        <dbReference type="ARBA" id="ARBA00004651"/>
    </source>
</evidence>
<dbReference type="PANTHER" id="PTHR30529">
    <property type="entry name" value="CYTOCHROME B561"/>
    <property type="match status" value="1"/>
</dbReference>
<comment type="subcellular location">
    <subcellularLocation>
        <location evidence="2">Cell membrane</location>
        <topology evidence="2">Multi-pass membrane protein</topology>
    </subcellularLocation>
</comment>
<dbReference type="GO" id="GO:0046872">
    <property type="term" value="F:metal ion binding"/>
    <property type="evidence" value="ECO:0007669"/>
    <property type="project" value="UniProtKB-KW"/>
</dbReference>
<gene>
    <name evidence="15" type="ORF">N177_0299</name>
</gene>
<dbReference type="GO" id="GO:0020037">
    <property type="term" value="F:heme binding"/>
    <property type="evidence" value="ECO:0007669"/>
    <property type="project" value="TreeGrafter"/>
</dbReference>
<evidence type="ECO:0000256" key="4">
    <source>
        <dbReference type="ARBA" id="ARBA00022475"/>
    </source>
</evidence>
<evidence type="ECO:0000256" key="13">
    <source>
        <dbReference type="SAM" id="Phobius"/>
    </source>
</evidence>
<dbReference type="PANTHER" id="PTHR30529:SF1">
    <property type="entry name" value="CYTOCHROME B561 HOMOLOG 2"/>
    <property type="match status" value="1"/>
</dbReference>
<proteinExistence type="inferred from homology"/>
<keyword evidence="11 13" id="KW-0472">Membrane</keyword>
<feature type="transmembrane region" description="Helical" evidence="13">
    <location>
        <begin position="93"/>
        <end position="113"/>
    </location>
</feature>
<feature type="transmembrane region" description="Helical" evidence="13">
    <location>
        <begin position="54"/>
        <end position="72"/>
    </location>
</feature>
<protein>
    <submittedName>
        <fullName evidence="15">Cytochrome B561</fullName>
    </submittedName>
</protein>
<feature type="transmembrane region" description="Helical" evidence="13">
    <location>
        <begin position="155"/>
        <end position="176"/>
    </location>
</feature>
<evidence type="ECO:0000256" key="8">
    <source>
        <dbReference type="ARBA" id="ARBA00022982"/>
    </source>
</evidence>
<keyword evidence="9 13" id="KW-1133">Transmembrane helix</keyword>
<dbReference type="STRING" id="631454.N177_0299"/>
<comment type="similarity">
    <text evidence="12">Belongs to the cytochrome b561 family.</text>
</comment>
<dbReference type="GO" id="GO:0005886">
    <property type="term" value="C:plasma membrane"/>
    <property type="evidence" value="ECO:0007669"/>
    <property type="project" value="UniProtKB-SubCell"/>
</dbReference>
<dbReference type="SUPFAM" id="SSF81342">
    <property type="entry name" value="Transmembrane di-heme cytochromes"/>
    <property type="match status" value="1"/>
</dbReference>
<sequence>MRGRNTTESWGWVARLLHWSIAAIILFQLGLGIYMTDVVSELTEQFRLFQLHKSWGFVVFVLVLARIAWRLANRRSPRHPPGQPRWQAAASHATHAALYVLMFVLPLSGWVMASASTTQDLFSIRNMVFGLFEMPDPWVPGNKAIADAAGTVHEWAAWAMIAILALHAAAALKHHLVDRDDVLKRMAWGR</sequence>
<dbReference type="Pfam" id="PF01292">
    <property type="entry name" value="Ni_hydr_CYTB"/>
    <property type="match status" value="1"/>
</dbReference>
<keyword evidence="4" id="KW-1003">Cell membrane</keyword>
<dbReference type="Proteomes" id="UP000017819">
    <property type="component" value="Unassembled WGS sequence"/>
</dbReference>
<dbReference type="RefSeq" id="WP_023430456.1">
    <property type="nucleotide sequence ID" value="NZ_AWXZ01000007.1"/>
</dbReference>
<dbReference type="GO" id="GO:0022904">
    <property type="term" value="P:respiratory electron transport chain"/>
    <property type="evidence" value="ECO:0007669"/>
    <property type="project" value="InterPro"/>
</dbReference>
<reference evidence="15 16" key="1">
    <citation type="journal article" date="2014" name="Genome Announc.">
        <title>Draft Genome Sequence of Lutibaculum baratangense Strain AMV1T, Isolated from a Mud Volcano in Andamans, India.</title>
        <authorList>
            <person name="Singh A."/>
            <person name="Sreenivas A."/>
            <person name="Sathyanarayana Reddy G."/>
            <person name="Pinnaka A.K."/>
            <person name="Shivaji S."/>
        </authorList>
    </citation>
    <scope>NUCLEOTIDE SEQUENCE [LARGE SCALE GENOMIC DNA]</scope>
    <source>
        <strain evidence="15 16">AMV1</strain>
    </source>
</reference>
<dbReference type="InterPro" id="IPR016174">
    <property type="entry name" value="Di-haem_cyt_TM"/>
</dbReference>
<dbReference type="EMBL" id="AWXZ01000007">
    <property type="protein sequence ID" value="ESR27320.1"/>
    <property type="molecule type" value="Genomic_DNA"/>
</dbReference>
<evidence type="ECO:0000259" key="14">
    <source>
        <dbReference type="Pfam" id="PF01292"/>
    </source>
</evidence>
<evidence type="ECO:0000256" key="9">
    <source>
        <dbReference type="ARBA" id="ARBA00022989"/>
    </source>
</evidence>
<evidence type="ECO:0000256" key="6">
    <source>
        <dbReference type="ARBA" id="ARBA00022692"/>
    </source>
</evidence>
<evidence type="ECO:0000256" key="5">
    <source>
        <dbReference type="ARBA" id="ARBA00022617"/>
    </source>
</evidence>
<accession>V4RWC2</accession>
<dbReference type="InterPro" id="IPR052168">
    <property type="entry name" value="Cytochrome_b561_oxidase"/>
</dbReference>
<dbReference type="AlphaFoldDB" id="V4RWC2"/>
<evidence type="ECO:0000256" key="1">
    <source>
        <dbReference type="ARBA" id="ARBA00001970"/>
    </source>
</evidence>
<evidence type="ECO:0000256" key="12">
    <source>
        <dbReference type="ARBA" id="ARBA00037975"/>
    </source>
</evidence>
<keyword evidence="5" id="KW-0349">Heme</keyword>
<feature type="domain" description="Cytochrome b561 bacterial/Ni-hydrogenase" evidence="14">
    <location>
        <begin position="10"/>
        <end position="188"/>
    </location>
</feature>
<dbReference type="InterPro" id="IPR011577">
    <property type="entry name" value="Cyt_b561_bac/Ni-Hgenase"/>
</dbReference>
<feature type="transmembrane region" description="Helical" evidence="13">
    <location>
        <begin position="12"/>
        <end position="34"/>
    </location>
</feature>
<dbReference type="OrthoDB" id="1247465at2"/>
<keyword evidence="10" id="KW-0408">Iron</keyword>
<dbReference type="Gene3D" id="1.20.950.20">
    <property type="entry name" value="Transmembrane di-heme cytochromes, Chain C"/>
    <property type="match status" value="1"/>
</dbReference>
<evidence type="ECO:0000256" key="11">
    <source>
        <dbReference type="ARBA" id="ARBA00023136"/>
    </source>
</evidence>
<dbReference type="GO" id="GO:0009055">
    <property type="term" value="F:electron transfer activity"/>
    <property type="evidence" value="ECO:0007669"/>
    <property type="project" value="InterPro"/>
</dbReference>
<keyword evidence="6 13" id="KW-0812">Transmembrane</keyword>
<evidence type="ECO:0000256" key="3">
    <source>
        <dbReference type="ARBA" id="ARBA00022448"/>
    </source>
</evidence>
<keyword evidence="16" id="KW-1185">Reference proteome</keyword>
<name>V4RWC2_9HYPH</name>
<evidence type="ECO:0000256" key="10">
    <source>
        <dbReference type="ARBA" id="ARBA00023004"/>
    </source>
</evidence>
<keyword evidence="7" id="KW-0479">Metal-binding</keyword>
<dbReference type="eggNOG" id="COG3038">
    <property type="taxonomic scope" value="Bacteria"/>
</dbReference>
<evidence type="ECO:0000313" key="15">
    <source>
        <dbReference type="EMBL" id="ESR27320.1"/>
    </source>
</evidence>
<evidence type="ECO:0000256" key="7">
    <source>
        <dbReference type="ARBA" id="ARBA00022723"/>
    </source>
</evidence>
<comment type="cofactor">
    <cofactor evidence="1">
        <name>heme b</name>
        <dbReference type="ChEBI" id="CHEBI:60344"/>
    </cofactor>
</comment>